<organism evidence="2 3">
    <name type="scientific">Roseburia hominis</name>
    <dbReference type="NCBI Taxonomy" id="301301"/>
    <lineage>
        <taxon>Bacteria</taxon>
        <taxon>Bacillati</taxon>
        <taxon>Bacillota</taxon>
        <taxon>Clostridia</taxon>
        <taxon>Lachnospirales</taxon>
        <taxon>Lachnospiraceae</taxon>
        <taxon>Roseburia</taxon>
    </lineage>
</organism>
<evidence type="ECO:0000313" key="2">
    <source>
        <dbReference type="EMBL" id="RGS41292.1"/>
    </source>
</evidence>
<name>A0A395VBP8_9FIRM</name>
<dbReference type="Gene3D" id="3.40.50.300">
    <property type="entry name" value="P-loop containing nucleotide triphosphate hydrolases"/>
    <property type="match status" value="1"/>
</dbReference>
<gene>
    <name evidence="2" type="ORF">DWX93_06475</name>
</gene>
<comment type="caution">
    <text evidence="2">The sequence shown here is derived from an EMBL/GenBank/DDBJ whole genome shotgun (WGS) entry which is preliminary data.</text>
</comment>
<evidence type="ECO:0000313" key="3">
    <source>
        <dbReference type="Proteomes" id="UP000266172"/>
    </source>
</evidence>
<feature type="domain" description="Protein CR006 P-loop" evidence="1">
    <location>
        <begin position="45"/>
        <end position="139"/>
    </location>
</feature>
<accession>A0A395VBP8</accession>
<dbReference type="Pfam" id="PF13166">
    <property type="entry name" value="AAA_13"/>
    <property type="match status" value="1"/>
</dbReference>
<dbReference type="SUPFAM" id="SSF52540">
    <property type="entry name" value="P-loop containing nucleoside triphosphate hydrolases"/>
    <property type="match status" value="1"/>
</dbReference>
<reference evidence="2 3" key="1">
    <citation type="submission" date="2018-08" db="EMBL/GenBank/DDBJ databases">
        <title>A genome reference for cultivated species of the human gut microbiota.</title>
        <authorList>
            <person name="Zou Y."/>
            <person name="Xue W."/>
            <person name="Luo G."/>
        </authorList>
    </citation>
    <scope>NUCLEOTIDE SEQUENCE [LARGE SCALE GENOMIC DNA]</scope>
    <source>
        <strain evidence="2 3">AF22-12AC</strain>
    </source>
</reference>
<dbReference type="InterPro" id="IPR027417">
    <property type="entry name" value="P-loop_NTPase"/>
</dbReference>
<protein>
    <recommendedName>
        <fullName evidence="1">Protein CR006 P-loop domain-containing protein</fullName>
    </recommendedName>
</protein>
<dbReference type="InterPro" id="IPR026866">
    <property type="entry name" value="CR006_AAA"/>
</dbReference>
<dbReference type="AlphaFoldDB" id="A0A395VBP8"/>
<evidence type="ECO:0000259" key="1">
    <source>
        <dbReference type="Pfam" id="PF13166"/>
    </source>
</evidence>
<sequence>MITNKQKELFEKYVTDDYLKTFEEECKRLNANFDINIVSRGSNGQTLKKLQIRGKAPGKVLSEGEQRAISIANFLTEVKMDIRNGGVVLDDPVCSLDHKRRSLIVKRLVEEAKIRQVVVFTHEITFFMELKTEADKNQVIFEQETIRKICDEPGDISTLIPWQGMNVKDRTGKLKNDLQAICSVYNSGDMDTYYYKAKEWCELLRESWERAVEEILFNDAIQRYNPCVQTQRLKKAPVTRDLYTELEQGMTECSAWCHDQARDINAETPSYDDLKHYIDCFEAYCKQNKVK</sequence>
<proteinExistence type="predicted"/>
<dbReference type="EMBL" id="QRVL01000003">
    <property type="protein sequence ID" value="RGS41292.1"/>
    <property type="molecule type" value="Genomic_DNA"/>
</dbReference>
<dbReference type="Proteomes" id="UP000266172">
    <property type="component" value="Unassembled WGS sequence"/>
</dbReference>